<comment type="caution">
    <text evidence="6">The sequence shown here is derived from an EMBL/GenBank/DDBJ whole genome shotgun (WGS) entry which is preliminary data.</text>
</comment>
<keyword evidence="3 6" id="KW-0067">ATP-binding</keyword>
<gene>
    <name evidence="6" type="ORF">IQK56_21100</name>
</gene>
<evidence type="ECO:0000313" key="7">
    <source>
        <dbReference type="Proteomes" id="UP000613075"/>
    </source>
</evidence>
<evidence type="ECO:0000313" key="6">
    <source>
        <dbReference type="EMBL" id="MBE8593212.1"/>
    </source>
</evidence>
<name>A0ABR9SWL6_9PSED</name>
<evidence type="ECO:0000256" key="3">
    <source>
        <dbReference type="ARBA" id="ARBA00022840"/>
    </source>
</evidence>
<dbReference type="EMBL" id="JADDUM010000179">
    <property type="protein sequence ID" value="MBE8593212.1"/>
    <property type="molecule type" value="Genomic_DNA"/>
</dbReference>
<dbReference type="InterPro" id="IPR056471">
    <property type="entry name" value="HD-CE"/>
</dbReference>
<dbReference type="PRINTS" id="PR00775">
    <property type="entry name" value="HEATSHOCK90"/>
</dbReference>
<dbReference type="Pfam" id="PF24391">
    <property type="entry name" value="HD-CE"/>
    <property type="match status" value="1"/>
</dbReference>
<proteinExistence type="inferred from homology"/>
<evidence type="ECO:0000256" key="1">
    <source>
        <dbReference type="ARBA" id="ARBA00008239"/>
    </source>
</evidence>
<evidence type="ECO:0000256" key="4">
    <source>
        <dbReference type="ARBA" id="ARBA00023186"/>
    </source>
</evidence>
<evidence type="ECO:0000259" key="5">
    <source>
        <dbReference type="Pfam" id="PF24391"/>
    </source>
</evidence>
<dbReference type="InterPro" id="IPR020575">
    <property type="entry name" value="Hsp90_N"/>
</dbReference>
<dbReference type="InterPro" id="IPR001404">
    <property type="entry name" value="Hsp90_fam"/>
</dbReference>
<protein>
    <submittedName>
        <fullName evidence="6">ATP-binding protein</fullName>
    </submittedName>
</protein>
<dbReference type="RefSeq" id="WP_193863832.1">
    <property type="nucleotide sequence ID" value="NZ_JADDUM010000179.1"/>
</dbReference>
<keyword evidence="4" id="KW-0143">Chaperone</keyword>
<keyword evidence="2" id="KW-0547">Nucleotide-binding</keyword>
<dbReference type="Pfam" id="PF13589">
    <property type="entry name" value="HATPase_c_3"/>
    <property type="match status" value="1"/>
</dbReference>
<reference evidence="6 7" key="1">
    <citation type="submission" date="2020-10" db="EMBL/GenBank/DDBJ databases">
        <title>The draft genomes of Cyclamen pathogen Pseudomonas sp.</title>
        <authorList>
            <person name="Fujikawa T."/>
            <person name="Sawada H."/>
        </authorList>
    </citation>
    <scope>NUCLEOTIDE SEQUENCE [LARGE SCALE GENOMIC DNA]</scope>
    <source>
        <strain evidence="6 7">MAFF 301449</strain>
    </source>
</reference>
<dbReference type="GO" id="GO:0005524">
    <property type="term" value="F:ATP binding"/>
    <property type="evidence" value="ECO:0007669"/>
    <property type="project" value="UniProtKB-KW"/>
</dbReference>
<sequence length="864" mass="97217">MPEMPVGYALYNRTLNSNSTEHKAERDKLRGSFLSARNNVKHLIADIHTQLKGLTVHDISHVDSLWRLADEILGTDYPLNEAEAYVLGGAFLLHDSAHTKEAFTGGIEEIKKTIEWRDLIGQNFDKNDPIPGSPEEKQALFFTLRHLHADQAKNLPKLKWNIPGCDDQMYIIEDFELREYYGDLIGELAASHHWSTSEVLQVFEKRVLSPPSCLEHTNWDVDALKIAFILRTADAAHLDGKRAPWFLFALQQPEGVSQEHWRFQAKMGVPRLTNSNELKFTAGSNFSASEKRAWWLAYDTINMVDKELRHAHSILGEFGRTQFAAERVIGAGSVELFSKHVRTVGWEPIDTSPKISNIPFVIANLGGAALYGEHPYVAVRELIQNSADSIRALRNLGYISEHEGKITVALNLDENGAHITIKDNGLGMSKYVLTNVLTDFGTSLWRSAHLRSELPGLASTQFKSVGKFGIGFFSAFMLGENISIITRRFEPKTGEESQWKMQFEHGLSDRPTVSQPSIKERLRTQGTEIKIALKDGTLKELLKNPKTEGSMDYLSHETSLTDTEKLNLKLESLVKTIFPMADIDIYCQYNNETPYKIITANDWKKCSDKEIQERTACDASSLTTLTDNEGNPIGKLAIGTRYISVRSASITFQGLWCGELSGVTGFIATTSNSREASRHDGAITSDINIWKKWASDVLATEKRLSLSKLLALHPLVPDFDLSVWMRGGKPFNTEQLKAYLSTVDKILVHYGELQHESHDEMSSDSFDNDLSLKPELICIPHFSPARYATNQKKHVRHWINSSSQAFPWNIGAKPVDYSETLTLLLDNVWGNYRETDDEDCIIGSVDQAELIRDVTIYIKVNSAF</sequence>
<comment type="similarity">
    <text evidence="1">Belongs to the heat shock protein 90 family.</text>
</comment>
<dbReference type="Gene3D" id="3.30.565.10">
    <property type="entry name" value="Histidine kinase-like ATPase, C-terminal domain"/>
    <property type="match status" value="1"/>
</dbReference>
<keyword evidence="7" id="KW-1185">Reference proteome</keyword>
<dbReference type="PANTHER" id="PTHR11528">
    <property type="entry name" value="HEAT SHOCK PROTEIN 90 FAMILY MEMBER"/>
    <property type="match status" value="1"/>
</dbReference>
<dbReference type="InterPro" id="IPR036890">
    <property type="entry name" value="HATPase_C_sf"/>
</dbReference>
<dbReference type="SUPFAM" id="SSF55874">
    <property type="entry name" value="ATPase domain of HSP90 chaperone/DNA topoisomerase II/histidine kinase"/>
    <property type="match status" value="1"/>
</dbReference>
<feature type="domain" description="HD-CE" evidence="5">
    <location>
        <begin position="53"/>
        <end position="310"/>
    </location>
</feature>
<evidence type="ECO:0000256" key="2">
    <source>
        <dbReference type="ARBA" id="ARBA00022741"/>
    </source>
</evidence>
<organism evidence="6 7">
    <name type="scientific">Pseudomonas cyclaminis</name>
    <dbReference type="NCBI Taxonomy" id="2781239"/>
    <lineage>
        <taxon>Bacteria</taxon>
        <taxon>Pseudomonadati</taxon>
        <taxon>Pseudomonadota</taxon>
        <taxon>Gammaproteobacteria</taxon>
        <taxon>Pseudomonadales</taxon>
        <taxon>Pseudomonadaceae</taxon>
        <taxon>Pseudomonas</taxon>
    </lineage>
</organism>
<accession>A0ABR9SWL6</accession>
<dbReference type="Proteomes" id="UP000613075">
    <property type="component" value="Unassembled WGS sequence"/>
</dbReference>